<organism evidence="3 5">
    <name type="scientific">Intestinimonas butyriciproducens</name>
    <dbReference type="NCBI Taxonomy" id="1297617"/>
    <lineage>
        <taxon>Bacteria</taxon>
        <taxon>Bacillati</taxon>
        <taxon>Bacillota</taxon>
        <taxon>Clostridia</taxon>
        <taxon>Eubacteriales</taxon>
        <taxon>Intestinimonas</taxon>
    </lineage>
</organism>
<dbReference type="Proteomes" id="UP000064844">
    <property type="component" value="Chromosome"/>
</dbReference>
<dbReference type="PATRIC" id="fig|1297617.4.peg.584"/>
<keyword evidence="4" id="KW-0687">Ribonucleoprotein</keyword>
<evidence type="ECO:0000313" key="4">
    <source>
        <dbReference type="EMBL" id="PVY59503.1"/>
    </source>
</evidence>
<proteinExistence type="predicted"/>
<feature type="domain" description="Ribosomal protein eL8/eL30/eS12/Gadd45" evidence="2">
    <location>
        <begin position="7"/>
        <end position="89"/>
    </location>
</feature>
<evidence type="ECO:0000256" key="1">
    <source>
        <dbReference type="SAM" id="MobiDB-lite"/>
    </source>
</evidence>
<evidence type="ECO:0000313" key="3">
    <source>
        <dbReference type="EMBL" id="ALP92970.1"/>
    </source>
</evidence>
<evidence type="ECO:0000313" key="6">
    <source>
        <dbReference type="Proteomes" id="UP000245778"/>
    </source>
</evidence>
<dbReference type="InterPro" id="IPR004038">
    <property type="entry name" value="Ribosomal_eL8/eL30/eS12/Gad45"/>
</dbReference>
<feature type="region of interest" description="Disordered" evidence="1">
    <location>
        <begin position="125"/>
        <end position="176"/>
    </location>
</feature>
<dbReference type="Pfam" id="PF01248">
    <property type="entry name" value="Ribosomal_L7Ae"/>
    <property type="match status" value="1"/>
</dbReference>
<dbReference type="OrthoDB" id="9794863at2"/>
<dbReference type="InterPro" id="IPR029064">
    <property type="entry name" value="Ribosomal_eL30-like_sf"/>
</dbReference>
<reference evidence="3 5" key="1">
    <citation type="journal article" date="2015" name="Nat. Commun.">
        <title>Production of butyrate from lysine and the Amadori product fructoselysine by a human gut commensal.</title>
        <authorList>
            <person name="Bui T.P."/>
            <person name="Ritari J."/>
            <person name="Boeren S."/>
            <person name="de Waard P."/>
            <person name="Plugge C.M."/>
            <person name="de Vos W.M."/>
        </authorList>
    </citation>
    <scope>NUCLEOTIDE SEQUENCE [LARGE SCALE GENOMIC DNA]</scope>
    <source>
        <strain evidence="3 5">AF211</strain>
    </source>
</reference>
<dbReference type="GeneID" id="93228239"/>
<feature type="compositionally biased region" description="Basic and acidic residues" evidence="1">
    <location>
        <begin position="125"/>
        <end position="134"/>
    </location>
</feature>
<reference evidence="5" key="2">
    <citation type="submission" date="2015-04" db="EMBL/GenBank/DDBJ databases">
        <title>A butyrogenic pathway from the amino acid lysine in a human gut commensal.</title>
        <authorList>
            <person name="de Vos W.M."/>
            <person name="Bui N.T.P."/>
            <person name="Plugge C.M."/>
            <person name="Ritari J."/>
        </authorList>
    </citation>
    <scope>NUCLEOTIDE SEQUENCE [LARGE SCALE GENOMIC DNA]</scope>
    <source>
        <strain evidence="5">AF211</strain>
    </source>
</reference>
<dbReference type="AlphaFoldDB" id="A0A0S2W0W7"/>
<dbReference type="eggNOG" id="COG1358">
    <property type="taxonomic scope" value="Bacteria"/>
</dbReference>
<protein>
    <submittedName>
        <fullName evidence="4">Ribosomal protein L7Ae-like RNA K-turn-binding protein</fullName>
    </submittedName>
</protein>
<dbReference type="GO" id="GO:0005840">
    <property type="term" value="C:ribosome"/>
    <property type="evidence" value="ECO:0007669"/>
    <property type="project" value="UniProtKB-KW"/>
</dbReference>
<reference evidence="4 6" key="3">
    <citation type="submission" date="2018-04" db="EMBL/GenBank/DDBJ databases">
        <title>Genomic Encyclopedia of Type Strains, Phase IV (KMG-IV): sequencing the most valuable type-strain genomes for metagenomic binning, comparative biology and taxonomic classification.</title>
        <authorList>
            <person name="Goeker M."/>
        </authorList>
    </citation>
    <scope>NUCLEOTIDE SEQUENCE [LARGE SCALE GENOMIC DNA]</scope>
    <source>
        <strain evidence="4 6">DSM 26588</strain>
    </source>
</reference>
<dbReference type="RefSeq" id="WP_052082323.1">
    <property type="nucleotide sequence ID" value="NZ_CALICV010000134.1"/>
</dbReference>
<gene>
    <name evidence="4" type="ORF">C7373_10115</name>
    <name evidence="3" type="ORF">IB211_00575</name>
</gene>
<dbReference type="Proteomes" id="UP000245778">
    <property type="component" value="Unassembled WGS sequence"/>
</dbReference>
<keyword evidence="5" id="KW-1185">Reference proteome</keyword>
<keyword evidence="4" id="KW-0689">Ribosomal protein</keyword>
<dbReference type="SUPFAM" id="SSF55315">
    <property type="entry name" value="L30e-like"/>
    <property type="match status" value="1"/>
</dbReference>
<sequence>MDNTLHLVGIAKKARRVEVGEEPVGAAARARQARLIVLARDAADNTCRRAAHFAEAGACPVVQCPYSKEELGGAVGRTSCAMLAFTDAGLAASFMGKLSARDAERYGETAEAVSAKAARMLQRQREQRRHEQKLQKAGAKPWVAPASCGAERRLAQRGRGAPGKGGKTYPKPGKQS</sequence>
<name>A0A0S2W0W7_9FIRM</name>
<accession>A0A0S2W0W7</accession>
<feature type="compositionally biased region" description="Low complexity" evidence="1">
    <location>
        <begin position="167"/>
        <end position="176"/>
    </location>
</feature>
<dbReference type="KEGG" id="ibu:IB211_00575"/>
<dbReference type="EMBL" id="CP011307">
    <property type="protein sequence ID" value="ALP92970.1"/>
    <property type="molecule type" value="Genomic_DNA"/>
</dbReference>
<dbReference type="EMBL" id="QEKK01000001">
    <property type="protein sequence ID" value="PVY59503.1"/>
    <property type="molecule type" value="Genomic_DNA"/>
</dbReference>
<evidence type="ECO:0000313" key="5">
    <source>
        <dbReference type="Proteomes" id="UP000064844"/>
    </source>
</evidence>
<dbReference type="STRING" id="1297617.IB211_00575"/>
<evidence type="ECO:0000259" key="2">
    <source>
        <dbReference type="Pfam" id="PF01248"/>
    </source>
</evidence>
<dbReference type="Gene3D" id="3.30.1330.30">
    <property type="match status" value="1"/>
</dbReference>